<feature type="compositionally biased region" description="Low complexity" evidence="5">
    <location>
        <begin position="294"/>
        <end position="316"/>
    </location>
</feature>
<dbReference type="HAMAP" id="MF_00512">
    <property type="entry name" value="Ribosomal_eS6"/>
    <property type="match status" value="1"/>
</dbReference>
<dbReference type="PANTHER" id="PTHR11502">
    <property type="entry name" value="40S RIBOSOMAL PROTEIN S6"/>
    <property type="match status" value="1"/>
</dbReference>
<dbReference type="EMBL" id="QEAQ01000005">
    <property type="protein sequence ID" value="TPX61922.1"/>
    <property type="molecule type" value="Genomic_DNA"/>
</dbReference>
<keyword evidence="3" id="KW-0687">Ribonucleoprotein</keyword>
<keyword evidence="7" id="KW-1185">Reference proteome</keyword>
<dbReference type="STRING" id="109895.A0A507EDV5"/>
<gene>
    <name evidence="6" type="ORF">PhCBS80983_g00764</name>
</gene>
<feature type="coiled-coil region" evidence="4">
    <location>
        <begin position="109"/>
        <end position="148"/>
    </location>
</feature>
<feature type="region of interest" description="Disordered" evidence="5">
    <location>
        <begin position="555"/>
        <end position="578"/>
    </location>
</feature>
<dbReference type="PROSITE" id="PS00578">
    <property type="entry name" value="RIBOSOMAL_S6E"/>
    <property type="match status" value="1"/>
</dbReference>
<feature type="region of interest" description="Disordered" evidence="5">
    <location>
        <begin position="1"/>
        <end position="103"/>
    </location>
</feature>
<comment type="caution">
    <text evidence="6">The sequence shown here is derived from an EMBL/GenBank/DDBJ whole genome shotgun (WGS) entry which is preliminary data.</text>
</comment>
<dbReference type="Proteomes" id="UP000318582">
    <property type="component" value="Unassembled WGS sequence"/>
</dbReference>
<keyword evidence="4" id="KW-0175">Coiled coil</keyword>
<proteinExistence type="inferred from homology"/>
<dbReference type="Pfam" id="PF01092">
    <property type="entry name" value="Ribosomal_S6e"/>
    <property type="match status" value="1"/>
</dbReference>
<organism evidence="6 7">
    <name type="scientific">Powellomyces hirtus</name>
    <dbReference type="NCBI Taxonomy" id="109895"/>
    <lineage>
        <taxon>Eukaryota</taxon>
        <taxon>Fungi</taxon>
        <taxon>Fungi incertae sedis</taxon>
        <taxon>Chytridiomycota</taxon>
        <taxon>Chytridiomycota incertae sedis</taxon>
        <taxon>Chytridiomycetes</taxon>
        <taxon>Spizellomycetales</taxon>
        <taxon>Powellomycetaceae</taxon>
        <taxon>Powellomyces</taxon>
    </lineage>
</organism>
<dbReference type="InterPro" id="IPR018282">
    <property type="entry name" value="Ribosomal_eS6_CS"/>
</dbReference>
<sequence length="578" mass="64635">MHGPRSPLLDDPKHSLSNKPLSRRRGVTKTIPFNDPSQTKSTRTPIKPPTTVKPPWNFDPPPPAPKTIRILPERRSLATRSAPPPPTPPPPRAKPVKSTAARRPIQDLASNLSQTIERGERLLENNELEILRAERDQYKAAFLQAEGERRFLCEYLISQEEAVRDTRAGSPTGSASRNRMGPKALQAALEDCLRAATEDDAAAKETQRTVSQLKKALGQSEANVAFMAGQLTEAASKQRKDALALEMLEMELGVLRAGRDSAIDVDSERDESYRNDTATQTCWEVVQYDDDVGSMQGPMSMSPSPSEMSSTSPSNSLTSKGLTSPCKDTRAISDVWLNIAYPALGTQKSIEIDDERKYRIFYEKRMSQEVKGDALGDEFKGYVFKITGGNDKQGFPMKQGILEARRVRLLLSAGHSCYRPRRTGERKRKSVRGCIVASDISALALVVVKQGEADIPGLTDTQIPKRLGPKRANNIRKMFNLTKEDDVRKYVIRREIPGKGDKKSYTKAPKIQRLVTPRTIQRKRHLKALKVRQSLKVAEDAANYAHLLAQRIKERNSKRQELHMKRRLSSTRKSTVQA</sequence>
<evidence type="ECO:0000313" key="6">
    <source>
        <dbReference type="EMBL" id="TPX61922.1"/>
    </source>
</evidence>
<dbReference type="AlphaFoldDB" id="A0A507EDV5"/>
<feature type="region of interest" description="Disordered" evidence="5">
    <location>
        <begin position="293"/>
        <end position="325"/>
    </location>
</feature>
<dbReference type="Gene3D" id="1.20.5.2650">
    <property type="match status" value="1"/>
</dbReference>
<evidence type="ECO:0008006" key="8">
    <source>
        <dbReference type="Google" id="ProtNLM"/>
    </source>
</evidence>
<feature type="compositionally biased region" description="Pro residues" evidence="5">
    <location>
        <begin position="82"/>
        <end position="93"/>
    </location>
</feature>
<accession>A0A507EDV5</accession>
<dbReference type="GO" id="GO:0005840">
    <property type="term" value="C:ribosome"/>
    <property type="evidence" value="ECO:0007669"/>
    <property type="project" value="UniProtKB-KW"/>
</dbReference>
<evidence type="ECO:0000313" key="7">
    <source>
        <dbReference type="Proteomes" id="UP000318582"/>
    </source>
</evidence>
<evidence type="ECO:0000256" key="5">
    <source>
        <dbReference type="SAM" id="MobiDB-lite"/>
    </source>
</evidence>
<evidence type="ECO:0000256" key="4">
    <source>
        <dbReference type="SAM" id="Coils"/>
    </source>
</evidence>
<reference evidence="6 7" key="1">
    <citation type="journal article" date="2019" name="Sci. Rep.">
        <title>Comparative genomics of chytrid fungi reveal insights into the obligate biotrophic and pathogenic lifestyle of Synchytrium endobioticum.</title>
        <authorList>
            <person name="van de Vossenberg B.T.L.H."/>
            <person name="Warris S."/>
            <person name="Nguyen H.D.T."/>
            <person name="van Gent-Pelzer M.P.E."/>
            <person name="Joly D.L."/>
            <person name="van de Geest H.C."/>
            <person name="Bonants P.J.M."/>
            <person name="Smith D.S."/>
            <person name="Levesque C.A."/>
            <person name="van der Lee T.A.J."/>
        </authorList>
    </citation>
    <scope>NUCLEOTIDE SEQUENCE [LARGE SCALE GENOMIC DNA]</scope>
    <source>
        <strain evidence="6 7">CBS 809.83</strain>
    </source>
</reference>
<evidence type="ECO:0000256" key="3">
    <source>
        <dbReference type="ARBA" id="ARBA00023274"/>
    </source>
</evidence>
<dbReference type="GO" id="GO:0006412">
    <property type="term" value="P:translation"/>
    <property type="evidence" value="ECO:0007669"/>
    <property type="project" value="InterPro"/>
</dbReference>
<dbReference type="InterPro" id="IPR001377">
    <property type="entry name" value="Ribosomal_eS6"/>
</dbReference>
<evidence type="ECO:0000256" key="1">
    <source>
        <dbReference type="ARBA" id="ARBA00009312"/>
    </source>
</evidence>
<comment type="similarity">
    <text evidence="1">Belongs to the eukaryotic ribosomal protein eS6 family.</text>
</comment>
<dbReference type="InterPro" id="IPR020924">
    <property type="entry name" value="Ribosomal_eS6_arc"/>
</dbReference>
<dbReference type="SMART" id="SM01405">
    <property type="entry name" value="Ribosomal_S6e"/>
    <property type="match status" value="1"/>
</dbReference>
<dbReference type="GO" id="GO:1990904">
    <property type="term" value="C:ribonucleoprotein complex"/>
    <property type="evidence" value="ECO:0007669"/>
    <property type="project" value="UniProtKB-KW"/>
</dbReference>
<keyword evidence="2" id="KW-0689">Ribosomal protein</keyword>
<dbReference type="GO" id="GO:0003735">
    <property type="term" value="F:structural constituent of ribosome"/>
    <property type="evidence" value="ECO:0007669"/>
    <property type="project" value="InterPro"/>
</dbReference>
<name>A0A507EDV5_9FUNG</name>
<protein>
    <recommendedName>
        <fullName evidence="8">40S ribosomal protein S6</fullName>
    </recommendedName>
</protein>
<feature type="compositionally biased region" description="Pro residues" evidence="5">
    <location>
        <begin position="46"/>
        <end position="65"/>
    </location>
</feature>
<evidence type="ECO:0000256" key="2">
    <source>
        <dbReference type="ARBA" id="ARBA00022980"/>
    </source>
</evidence>